<protein>
    <submittedName>
        <fullName evidence="1">Uncharacterized protein</fullName>
    </submittedName>
</protein>
<gene>
    <name evidence="1" type="ORF">LP43_0767</name>
</gene>
<comment type="caution">
    <text evidence="1">The sequence shown here is derived from an EMBL/GenBank/DDBJ whole genome shotgun (WGS) entry which is preliminary data.</text>
</comment>
<dbReference type="SUPFAM" id="SSF56112">
    <property type="entry name" value="Protein kinase-like (PK-like)"/>
    <property type="match status" value="1"/>
</dbReference>
<reference evidence="1 2" key="1">
    <citation type="submission" date="2014-09" db="EMBL/GenBank/DDBJ databases">
        <authorList>
            <person name="Grob C."/>
            <person name="Taubert M."/>
            <person name="Howat A.M."/>
            <person name="Burns O.J."/>
            <person name="Dixon J.L."/>
            <person name="Chen Y."/>
            <person name="Murrell J.C."/>
        </authorList>
    </citation>
    <scope>NUCLEOTIDE SEQUENCE [LARGE SCALE GENOMIC DNA]</scope>
    <source>
        <strain evidence="1">L4</strain>
    </source>
</reference>
<dbReference type="Proteomes" id="UP000029999">
    <property type="component" value="Unassembled WGS sequence"/>
</dbReference>
<dbReference type="Gene3D" id="1.10.510.10">
    <property type="entry name" value="Transferase(Phosphotransferase) domain 1"/>
    <property type="match status" value="1"/>
</dbReference>
<dbReference type="RefSeq" id="WP_052093927.1">
    <property type="nucleotide sequence ID" value="NZ_JRQD01000002.1"/>
</dbReference>
<name>A0A0A0BJ84_9GAMM</name>
<dbReference type="STRING" id="392484.LP43_0767"/>
<dbReference type="InterPro" id="IPR017853">
    <property type="entry name" value="GH"/>
</dbReference>
<sequence length="752" mass="86134">MTGQPQSNTPKKINAVMNGSLLLTALKYVAKGGLSLRGGHIPQPGHTVPDDFAGVGVTASADPAVDDFIINKLAELNIRNVRIDYSYDDEHGPVARLLERLLDTDLQVMLHLVQPFEAAYAMKNPEAQQRWQDFVVATCNRFGDKVHAIEVCSTINRRRWAGYDTEGFFTAWQIAHDEIKTRQITLAGPNISDFEPFYTMAVFDRLRKAEQLPDIHTNNLFCERVTEPERFDHRILGFKWATRLKVNLVKKAQMLQRIAAKQGVLDLVSPAAFWTLPRIERLLVNSEEKQADYLSRYMVLLAASGAMRQAFWGPFLCWREGLIDDGSGRYPKLERITHYQSILGQLENFRVRPAFAAMKQFIAQIPGSVYLGALLTSNNVEVHAFIKDDRLIHVAWTINGKALKLAELYHDEDMQRAAFESRDGDTFEEMPLFINESPLFLSWSSQVSINLKSVSGALPLESIYAHRSEGHYYPHNKDGWKGMIVADSAEHAAQLVAKFHPDNLAQATELNTLRKARNIIWTVMGLDGNTVVAKKPIKMHPHKRLLDKFKPCKARRSWIAGAELSRRGIPTAQPIAYFEKQNDPSLLQNLFICEQVDHDFSAREMIVAFHDGADAYEGIKADSAYRQLSAFLLNMHEHGVFFRDLAGGNILIKKVGGDTLQFTLIDINRARFYNHSTPLNQRISDLTRICHKLHWQGREFLVEHYLQSMLKRKHFTLRYRVPFYLYDFKVNFKRRYGRKAIKRLWRKLNNKD</sequence>
<dbReference type="AlphaFoldDB" id="A0A0A0BJ84"/>
<proteinExistence type="predicted"/>
<accession>A0A0A0BJ84</accession>
<evidence type="ECO:0000313" key="1">
    <source>
        <dbReference type="EMBL" id="KGM07159.1"/>
    </source>
</evidence>
<dbReference type="InterPro" id="IPR011009">
    <property type="entry name" value="Kinase-like_dom_sf"/>
</dbReference>
<organism evidence="1 2">
    <name type="scientific">Methylophaga thiooxydans</name>
    <dbReference type="NCBI Taxonomy" id="392484"/>
    <lineage>
        <taxon>Bacteria</taxon>
        <taxon>Pseudomonadati</taxon>
        <taxon>Pseudomonadota</taxon>
        <taxon>Gammaproteobacteria</taxon>
        <taxon>Thiotrichales</taxon>
        <taxon>Piscirickettsiaceae</taxon>
        <taxon>Methylophaga</taxon>
    </lineage>
</organism>
<evidence type="ECO:0000313" key="2">
    <source>
        <dbReference type="Proteomes" id="UP000029999"/>
    </source>
</evidence>
<dbReference type="SUPFAM" id="SSF51445">
    <property type="entry name" value="(Trans)glycosidases"/>
    <property type="match status" value="1"/>
</dbReference>
<dbReference type="Gene3D" id="3.20.20.80">
    <property type="entry name" value="Glycosidases"/>
    <property type="match status" value="1"/>
</dbReference>
<dbReference type="Pfam" id="PF06293">
    <property type="entry name" value="Kdo"/>
    <property type="match status" value="1"/>
</dbReference>
<dbReference type="EMBL" id="JRQD01000002">
    <property type="protein sequence ID" value="KGM07159.1"/>
    <property type="molecule type" value="Genomic_DNA"/>
</dbReference>